<feature type="signal peptide" evidence="1">
    <location>
        <begin position="1"/>
        <end position="23"/>
    </location>
</feature>
<dbReference type="InterPro" id="IPR029787">
    <property type="entry name" value="Nucleotide_cyclase"/>
</dbReference>
<dbReference type="NCBIfam" id="TIGR00229">
    <property type="entry name" value="sensory_box"/>
    <property type="match status" value="1"/>
</dbReference>
<evidence type="ECO:0000259" key="2">
    <source>
        <dbReference type="PROSITE" id="PS50113"/>
    </source>
</evidence>
<proteinExistence type="predicted"/>
<dbReference type="RefSeq" id="WP_099642470.1">
    <property type="nucleotide sequence ID" value="NZ_NKHF01000056.1"/>
</dbReference>
<comment type="caution">
    <text evidence="5">The sequence shown here is derived from an EMBL/GenBank/DDBJ whole genome shotgun (WGS) entry which is preliminary data.</text>
</comment>
<dbReference type="CDD" id="cd01948">
    <property type="entry name" value="EAL"/>
    <property type="match status" value="1"/>
</dbReference>
<dbReference type="InterPro" id="IPR035965">
    <property type="entry name" value="PAS-like_dom_sf"/>
</dbReference>
<dbReference type="Pfam" id="PF00990">
    <property type="entry name" value="GGDEF"/>
    <property type="match status" value="1"/>
</dbReference>
<evidence type="ECO:0000259" key="4">
    <source>
        <dbReference type="PROSITE" id="PS50887"/>
    </source>
</evidence>
<dbReference type="PROSITE" id="PS50883">
    <property type="entry name" value="EAL"/>
    <property type="match status" value="1"/>
</dbReference>
<dbReference type="InterPro" id="IPR013655">
    <property type="entry name" value="PAS_fold_3"/>
</dbReference>
<dbReference type="InterPro" id="IPR035919">
    <property type="entry name" value="EAL_sf"/>
</dbReference>
<dbReference type="Pfam" id="PF00563">
    <property type="entry name" value="EAL"/>
    <property type="match status" value="1"/>
</dbReference>
<feature type="chain" id="PRO_5012043136" evidence="1">
    <location>
        <begin position="24"/>
        <end position="1495"/>
    </location>
</feature>
<dbReference type="InterPro" id="IPR000700">
    <property type="entry name" value="PAS-assoc_C"/>
</dbReference>
<dbReference type="Pfam" id="PF07494">
    <property type="entry name" value="Reg_prop"/>
    <property type="match status" value="2"/>
</dbReference>
<dbReference type="InterPro" id="IPR052155">
    <property type="entry name" value="Biofilm_reg_signaling"/>
</dbReference>
<dbReference type="OrthoDB" id="9804951at2"/>
<dbReference type="SMART" id="SM00052">
    <property type="entry name" value="EAL"/>
    <property type="match status" value="1"/>
</dbReference>
<dbReference type="InterPro" id="IPR013783">
    <property type="entry name" value="Ig-like_fold"/>
</dbReference>
<dbReference type="InterPro" id="IPR043128">
    <property type="entry name" value="Rev_trsase/Diguanyl_cyclase"/>
</dbReference>
<dbReference type="InterPro" id="IPR001633">
    <property type="entry name" value="EAL_dom"/>
</dbReference>
<feature type="domain" description="PAC" evidence="2">
    <location>
        <begin position="1013"/>
        <end position="1065"/>
    </location>
</feature>
<dbReference type="NCBIfam" id="TIGR00254">
    <property type="entry name" value="GGDEF"/>
    <property type="match status" value="1"/>
</dbReference>
<dbReference type="InterPro" id="IPR015943">
    <property type="entry name" value="WD40/YVTN_repeat-like_dom_sf"/>
</dbReference>
<dbReference type="Proteomes" id="UP000228621">
    <property type="component" value="Unassembled WGS sequence"/>
</dbReference>
<sequence length="1495" mass="168084">MKQALLCFLILLFFCFVAAPCQAHNFSQYTSRFSVEEGLSQSAITAITQDKYGFIWIGTLQGLNRYDGNHIISIAADAGLDEHEIVGLFNISDNELLVSTGTAGSYLLNINDYTTQQLYRGKHLDNSSRSSPITTAVAHRESIIFSIDNYLYTLDKDTLESTLLTHFEQQQHIRSSIVIGNLIVVGTTQGLFTYSLGTGQVERINYTSSDSELSHDVKLLKRDPALGLLVGTVEGLFVIPVSNQSLIASKSYELVPEKNIWGHQITPYGEFIATEHGLYAIDRKQKTSSKVLSLIEGRYHLTNPSITRLYADQNHNLWMGTYNDGAYLWPSSSLRFNTLSSKQDRFTNNNIWSIAPTADGSILLGTDNGINEFSLANNALITSYLQNKDPKALYGADAVYSIMTSSYFDNNTYLIQTAQDTALLNTTTRTTRSILEDQDTKQFTYSWGMAKYSEQYFPFLSNKGAHLFDAKNNTVSTLTGLSKQLDTSKSFLFLPPLDNSEENYWISTETSLLNYHEPSDTLTTLYQRADSHSVSTVNSWVEDSAGTLWLATSTEGLVGVNKQTFAVEHRITTEHGLMSNAVYSLLVDRNGMIWGSSQRGLFKFDPIDKSLKTFGTNQGIPTLEFNAGAAVKLDSGQLAFGTVNGSIRFDPEQFEESKLQPTSLLITQMDVLSRNKRYLAPDVITKGLDFNFDDMGIELQFSDFNFNANHPTRYQATLTGPSNLNFTTLKRNKLFLNQLLPGKYELEIFPRILSKENPAHALNLSFSVAHSPWRSPLAIAFYSLSVLALLLYIVIKHKQKQHQLETALKAVTQAGKQTKLALKSTKSGVWSANLTTRKITQQRAEALGFQNETMTLQEHYNAIHPDDRALVERAWKKFISNPTKEQLSLSYRLRCNDDNWHWFHDFGQVAEFDAQGKATELHGIYTNVTTQKANQMRANMLGEAFSQVNDWILILDPRLQPISVNSSFCKAFQLQESDALTALTTERFVNAIGQKRFHGLIAKLKSLGPNQYLRQEVQVTDGWDKVHPVQLSISAVSKDNVTLQYFVVVVTDLTEQKKAENELRYLANFDALTELPNRSLMLQHIEFALFNANNTQQSCALLFIDLDKFKPINDAYGHHIGDKLLIAVTKRIQQQLNNNCILARQSGDEFLVLIKSFPTIEYISEVVTRLVKHIPERIEIDGITMSVSASIGIAVYPFDAPDSEALIRNADIAMIHAKQSGRNAFKFFTESMNEEVSNKLKLETAMKTAVKDSEFFNHYQPIINTTTGQLAGVELLMRWQKNGELIPPSDFIPIAEESGVIETLTEQALIRALTELRPLFKQAPDFYLSLNLSAVHILRSDIAHQFTEILAAHGLTNRSLRLEITESVFMSDLAKARTTINEMKRANFVLLLDDFGTGFSSLTYLNEFPLDIIKIDQGFVRNMGAKPANKSIIRTIYLLAQSLNMKCIAEGVETESQLSYLREVGCEYMQGYHFAKPMAIDDLLAFYEQHERSQA</sequence>
<evidence type="ECO:0000259" key="3">
    <source>
        <dbReference type="PROSITE" id="PS50883"/>
    </source>
</evidence>
<protein>
    <submittedName>
        <fullName evidence="5">GGDEF-domain containing protein</fullName>
    </submittedName>
</protein>
<evidence type="ECO:0000313" key="6">
    <source>
        <dbReference type="Proteomes" id="UP000228621"/>
    </source>
</evidence>
<reference evidence="6" key="1">
    <citation type="journal article" date="2019" name="Genome Announc.">
        <title>Draft Genome Sequence of Pseudoalteromonas piscicida Strain 36Y ROTHPW, an Hypersaline Seawater Isolate from the South Coast of Sonora, Mexico.</title>
        <authorList>
            <person name="Sanchez-Diaz R."/>
            <person name="Molina-Garza Z.J."/>
            <person name="Cruz-Suarez L.E."/>
            <person name="Selvin J."/>
            <person name="Kiran G.S."/>
            <person name="Ibarra-Gamez J.C."/>
            <person name="Gomez-Gil B."/>
            <person name="Galaviz-Silva L."/>
        </authorList>
    </citation>
    <scope>NUCLEOTIDE SEQUENCE [LARGE SCALE GENOMIC DNA]</scope>
    <source>
        <strain evidence="6">36Y_RITHPW</strain>
    </source>
</reference>
<dbReference type="Gene3D" id="2.60.40.10">
    <property type="entry name" value="Immunoglobulins"/>
    <property type="match status" value="1"/>
</dbReference>
<dbReference type="Gene3D" id="3.30.70.270">
    <property type="match status" value="1"/>
</dbReference>
<evidence type="ECO:0000256" key="1">
    <source>
        <dbReference type="SAM" id="SignalP"/>
    </source>
</evidence>
<dbReference type="PANTHER" id="PTHR44757:SF2">
    <property type="entry name" value="BIOFILM ARCHITECTURE MAINTENANCE PROTEIN MBAA"/>
    <property type="match status" value="1"/>
</dbReference>
<evidence type="ECO:0000313" key="5">
    <source>
        <dbReference type="EMBL" id="PCK31363.1"/>
    </source>
</evidence>
<dbReference type="InterPro" id="IPR000014">
    <property type="entry name" value="PAS"/>
</dbReference>
<feature type="domain" description="EAL" evidence="3">
    <location>
        <begin position="1239"/>
        <end position="1491"/>
    </location>
</feature>
<name>A0A2A5JPI5_PSEO7</name>
<dbReference type="Gene3D" id="2.130.10.10">
    <property type="entry name" value="YVTN repeat-like/Quinoprotein amine dehydrogenase"/>
    <property type="match status" value="3"/>
</dbReference>
<dbReference type="SUPFAM" id="SSF55785">
    <property type="entry name" value="PYP-like sensor domain (PAS domain)"/>
    <property type="match status" value="2"/>
</dbReference>
<dbReference type="SUPFAM" id="SSF55073">
    <property type="entry name" value="Nucleotide cyclase"/>
    <property type="match status" value="1"/>
</dbReference>
<dbReference type="Gene3D" id="3.20.20.450">
    <property type="entry name" value="EAL domain"/>
    <property type="match status" value="1"/>
</dbReference>
<accession>A0A2A5JPI5</accession>
<dbReference type="SUPFAM" id="SSF141868">
    <property type="entry name" value="EAL domain-like"/>
    <property type="match status" value="1"/>
</dbReference>
<dbReference type="PANTHER" id="PTHR44757">
    <property type="entry name" value="DIGUANYLATE CYCLASE DGCP"/>
    <property type="match status" value="1"/>
</dbReference>
<gene>
    <name evidence="5" type="ORF">CEX98_12855</name>
</gene>
<dbReference type="Pfam" id="PF08447">
    <property type="entry name" value="PAS_3"/>
    <property type="match status" value="1"/>
</dbReference>
<dbReference type="Gene3D" id="3.30.450.20">
    <property type="entry name" value="PAS domain"/>
    <property type="match status" value="2"/>
</dbReference>
<keyword evidence="6" id="KW-1185">Reference proteome</keyword>
<dbReference type="SMART" id="SM00267">
    <property type="entry name" value="GGDEF"/>
    <property type="match status" value="1"/>
</dbReference>
<dbReference type="InterPro" id="IPR011110">
    <property type="entry name" value="Reg_prop"/>
</dbReference>
<dbReference type="CDD" id="cd01949">
    <property type="entry name" value="GGDEF"/>
    <property type="match status" value="1"/>
</dbReference>
<organism evidence="5 6">
    <name type="scientific">Pseudoalteromonas piscicida</name>
    <dbReference type="NCBI Taxonomy" id="43662"/>
    <lineage>
        <taxon>Bacteria</taxon>
        <taxon>Pseudomonadati</taxon>
        <taxon>Pseudomonadota</taxon>
        <taxon>Gammaproteobacteria</taxon>
        <taxon>Alteromonadales</taxon>
        <taxon>Pseudoalteromonadaceae</taxon>
        <taxon>Pseudoalteromonas</taxon>
    </lineage>
</organism>
<keyword evidence="1" id="KW-0732">Signal</keyword>
<feature type="domain" description="GGDEF" evidence="4">
    <location>
        <begin position="1097"/>
        <end position="1230"/>
    </location>
</feature>
<dbReference type="InterPro" id="IPR000160">
    <property type="entry name" value="GGDEF_dom"/>
</dbReference>
<dbReference type="EMBL" id="NKHF01000056">
    <property type="protein sequence ID" value="PCK31363.1"/>
    <property type="molecule type" value="Genomic_DNA"/>
</dbReference>
<dbReference type="PROSITE" id="PS50113">
    <property type="entry name" value="PAC"/>
    <property type="match status" value="1"/>
</dbReference>
<dbReference type="SUPFAM" id="SSF69322">
    <property type="entry name" value="Tricorn protease domain 2"/>
    <property type="match status" value="1"/>
</dbReference>
<dbReference type="PROSITE" id="PS50887">
    <property type="entry name" value="GGDEF"/>
    <property type="match status" value="1"/>
</dbReference>